<dbReference type="PANTHER" id="PTHR33332">
    <property type="entry name" value="REVERSE TRANSCRIPTASE DOMAIN-CONTAINING PROTEIN"/>
    <property type="match status" value="1"/>
</dbReference>
<gene>
    <name evidence="2" type="ORF">WISP_33315</name>
</gene>
<reference evidence="2" key="1">
    <citation type="submission" date="2019-10" db="EMBL/GenBank/DDBJ databases">
        <authorList>
            <person name="Soares A.E.R."/>
            <person name="Aleixo A."/>
            <person name="Schneider P."/>
            <person name="Miyaki C.Y."/>
            <person name="Schneider M.P."/>
            <person name="Mello C."/>
            <person name="Vasconcelos A.T.R."/>
        </authorList>
    </citation>
    <scope>NUCLEOTIDE SEQUENCE</scope>
    <source>
        <tissue evidence="2">Muscle</tissue>
    </source>
</reference>
<feature type="domain" description="Reverse transcriptase" evidence="1">
    <location>
        <begin position="43"/>
        <end position="132"/>
    </location>
</feature>
<dbReference type="Proteomes" id="UP001145742">
    <property type="component" value="Unassembled WGS sequence"/>
</dbReference>
<dbReference type="Pfam" id="PF00078">
    <property type="entry name" value="RVT_1"/>
    <property type="match status" value="1"/>
</dbReference>
<evidence type="ECO:0000313" key="2">
    <source>
        <dbReference type="EMBL" id="KAJ7423572.1"/>
    </source>
</evidence>
<keyword evidence="3" id="KW-1185">Reference proteome</keyword>
<evidence type="ECO:0000313" key="3">
    <source>
        <dbReference type="Proteomes" id="UP001145742"/>
    </source>
</evidence>
<evidence type="ECO:0000259" key="1">
    <source>
        <dbReference type="Pfam" id="PF00078"/>
    </source>
</evidence>
<organism evidence="2 3">
    <name type="scientific">Willisornis vidua</name>
    <name type="common">Xingu scale-backed antbird</name>
    <dbReference type="NCBI Taxonomy" id="1566151"/>
    <lineage>
        <taxon>Eukaryota</taxon>
        <taxon>Metazoa</taxon>
        <taxon>Chordata</taxon>
        <taxon>Craniata</taxon>
        <taxon>Vertebrata</taxon>
        <taxon>Euteleostomi</taxon>
        <taxon>Archelosauria</taxon>
        <taxon>Archosauria</taxon>
        <taxon>Dinosauria</taxon>
        <taxon>Saurischia</taxon>
        <taxon>Theropoda</taxon>
        <taxon>Coelurosauria</taxon>
        <taxon>Aves</taxon>
        <taxon>Neognathae</taxon>
        <taxon>Neoaves</taxon>
        <taxon>Telluraves</taxon>
        <taxon>Australaves</taxon>
        <taxon>Passeriformes</taxon>
        <taxon>Thamnophilidae</taxon>
        <taxon>Willisornis</taxon>
    </lineage>
</organism>
<dbReference type="EMBL" id="WHWB01032804">
    <property type="protein sequence ID" value="KAJ7423572.1"/>
    <property type="molecule type" value="Genomic_DNA"/>
</dbReference>
<dbReference type="InterPro" id="IPR000477">
    <property type="entry name" value="RT_dom"/>
</dbReference>
<protein>
    <recommendedName>
        <fullName evidence="1">Reverse transcriptase domain-containing protein</fullName>
    </recommendedName>
</protein>
<name>A0ABQ9DJG0_9PASS</name>
<comment type="caution">
    <text evidence="2">The sequence shown here is derived from an EMBL/GenBank/DDBJ whole genome shotgun (WGS) entry which is preliminary data.</text>
</comment>
<sequence length="134" mass="14803">MALVGLAEVVAKPLSRIFEKSGEVPGGWKTRNIVPTCRKGRKTGNYQLVSLTSELGKIMGQILPEGMVEHREVIQDSQHSFTKGKSCLTNFVAFCDGVTTSMDTGRAIDIIYLDFCKAFDTVPHNNLLSKLERN</sequence>
<accession>A0ABQ9DJG0</accession>
<proteinExistence type="predicted"/>